<protein>
    <submittedName>
        <fullName evidence="4">ALIX_LYPXL_bnd domain-containing protein</fullName>
    </submittedName>
</protein>
<evidence type="ECO:0000256" key="1">
    <source>
        <dbReference type="SAM" id="Coils"/>
    </source>
</evidence>
<dbReference type="Proteomes" id="UP000050741">
    <property type="component" value="Unassembled WGS sequence"/>
</dbReference>
<sequence length="269" mass="31095">MSDEQWSGESSISNESEGTHHREDPHFEQVENEIRDIQTQTDILLFGSVFLRQPQGLPEGVFVPEKPAEVPDLDETTRQISATISRVDNLEEKLKELLEHKDNAIYEDQIDEYLRELEESRTLMTALKPMLYPDRLREGETGKTDVSWLSWRRNTLGSKLHKESNELSAVIEAGEKPEQVQTEKVQNRLKSVEGLLKTADNLHQSAQYLSWFTRRVLDYNDSLSEFQRDFTVTLVAQWVQEEVNKVQEHRKNCMNFCSELSAKLGGNDD</sequence>
<feature type="coiled-coil region" evidence="1">
    <location>
        <begin position="73"/>
        <end position="123"/>
    </location>
</feature>
<reference evidence="4" key="3">
    <citation type="submission" date="2016-06" db="UniProtKB">
        <authorList>
            <consortium name="WormBaseParasite"/>
        </authorList>
    </citation>
    <scope>IDENTIFICATION</scope>
</reference>
<evidence type="ECO:0000256" key="2">
    <source>
        <dbReference type="SAM" id="MobiDB-lite"/>
    </source>
</evidence>
<feature type="region of interest" description="Disordered" evidence="2">
    <location>
        <begin position="1"/>
        <end position="26"/>
    </location>
</feature>
<name>A0A183BVV1_GLOPA</name>
<dbReference type="AlphaFoldDB" id="A0A183BVV1"/>
<feature type="compositionally biased region" description="Low complexity" evidence="2">
    <location>
        <begin position="7"/>
        <end position="16"/>
    </location>
</feature>
<dbReference type="WBParaSite" id="GPLIN_000473900">
    <property type="protein sequence ID" value="GPLIN_000473900"/>
    <property type="gene ID" value="GPLIN_000473900"/>
</dbReference>
<reference evidence="3" key="1">
    <citation type="submission" date="2013-12" db="EMBL/GenBank/DDBJ databases">
        <authorList>
            <person name="Aslett M."/>
        </authorList>
    </citation>
    <scope>NUCLEOTIDE SEQUENCE [LARGE SCALE GENOMIC DNA]</scope>
    <source>
        <strain evidence="3">Lindley</strain>
    </source>
</reference>
<organism evidence="3 4">
    <name type="scientific">Globodera pallida</name>
    <name type="common">Potato cyst nematode worm</name>
    <name type="synonym">Heterodera pallida</name>
    <dbReference type="NCBI Taxonomy" id="36090"/>
    <lineage>
        <taxon>Eukaryota</taxon>
        <taxon>Metazoa</taxon>
        <taxon>Ecdysozoa</taxon>
        <taxon>Nematoda</taxon>
        <taxon>Chromadorea</taxon>
        <taxon>Rhabditida</taxon>
        <taxon>Tylenchina</taxon>
        <taxon>Tylenchomorpha</taxon>
        <taxon>Tylenchoidea</taxon>
        <taxon>Heteroderidae</taxon>
        <taxon>Heteroderinae</taxon>
        <taxon>Globodera</taxon>
    </lineage>
</organism>
<feature type="compositionally biased region" description="Basic and acidic residues" evidence="2">
    <location>
        <begin position="17"/>
        <end position="26"/>
    </location>
</feature>
<evidence type="ECO:0000313" key="3">
    <source>
        <dbReference type="Proteomes" id="UP000050741"/>
    </source>
</evidence>
<keyword evidence="1" id="KW-0175">Coiled coil</keyword>
<reference evidence="3" key="2">
    <citation type="submission" date="2014-05" db="EMBL/GenBank/DDBJ databases">
        <title>The genome and life-stage specific transcriptomes of Globodera pallida elucidate key aspects of plant parasitism by a cyst nematode.</title>
        <authorList>
            <person name="Cotton J.A."/>
            <person name="Lilley C.J."/>
            <person name="Jones L.M."/>
            <person name="Kikuchi T."/>
            <person name="Reid A.J."/>
            <person name="Thorpe P."/>
            <person name="Tsai I.J."/>
            <person name="Beasley H."/>
            <person name="Blok V."/>
            <person name="Cock P.J.A."/>
            <person name="Van den Akker S.E."/>
            <person name="Holroyd N."/>
            <person name="Hunt M."/>
            <person name="Mantelin S."/>
            <person name="Naghra H."/>
            <person name="Pain A."/>
            <person name="Palomares-Rius J.E."/>
            <person name="Zarowiecki M."/>
            <person name="Berriman M."/>
            <person name="Jones J.T."/>
            <person name="Urwin P.E."/>
        </authorList>
    </citation>
    <scope>NUCLEOTIDE SEQUENCE [LARGE SCALE GENOMIC DNA]</scope>
    <source>
        <strain evidence="3">Lindley</strain>
    </source>
</reference>
<proteinExistence type="predicted"/>
<keyword evidence="3" id="KW-1185">Reference proteome</keyword>
<evidence type="ECO:0000313" key="4">
    <source>
        <dbReference type="WBParaSite" id="GPLIN_000473900"/>
    </source>
</evidence>
<accession>A0A183BVV1</accession>